<dbReference type="OrthoDB" id="9815231at2"/>
<evidence type="ECO:0000313" key="4">
    <source>
        <dbReference type="Proteomes" id="UP000184041"/>
    </source>
</evidence>
<dbReference type="Pfam" id="PF13276">
    <property type="entry name" value="HTH_21"/>
    <property type="match status" value="1"/>
</dbReference>
<feature type="domain" description="Integrase catalytic" evidence="1">
    <location>
        <begin position="123"/>
        <end position="180"/>
    </location>
</feature>
<evidence type="ECO:0000259" key="1">
    <source>
        <dbReference type="Pfam" id="PF00665"/>
    </source>
</evidence>
<evidence type="ECO:0000313" key="3">
    <source>
        <dbReference type="EMBL" id="SHF43612.1"/>
    </source>
</evidence>
<sequence>MDDHKHEFSIAGMSEVLDVSRSGYYRWVGRGPSDRELKNKKLTAKIAQIWEDSAKTYGSPRIHAALLADGEQLSRPRVARLMKKAGIASQIRPTWVSTTDSGHEFPVAPNLLERDFQAERLTRRWVSDITYLPSGEGWLYLITIMDLADRQIIGWSLADSMDAEATTIVAWEQACTKRRPG</sequence>
<feature type="domain" description="HTH-like" evidence="2">
    <location>
        <begin position="40"/>
        <end position="92"/>
    </location>
</feature>
<organism evidence="3 4">
    <name type="scientific">Fodinibius roseus</name>
    <dbReference type="NCBI Taxonomy" id="1194090"/>
    <lineage>
        <taxon>Bacteria</taxon>
        <taxon>Pseudomonadati</taxon>
        <taxon>Balneolota</taxon>
        <taxon>Balneolia</taxon>
        <taxon>Balneolales</taxon>
        <taxon>Balneolaceae</taxon>
        <taxon>Fodinibius</taxon>
    </lineage>
</organism>
<gene>
    <name evidence="3" type="ORF">SAMN05443144_108173</name>
</gene>
<evidence type="ECO:0000259" key="2">
    <source>
        <dbReference type="Pfam" id="PF13276"/>
    </source>
</evidence>
<dbReference type="InterPro" id="IPR050900">
    <property type="entry name" value="Transposase_IS3/IS150/IS904"/>
</dbReference>
<dbReference type="InterPro" id="IPR001584">
    <property type="entry name" value="Integrase_cat-core"/>
</dbReference>
<dbReference type="EMBL" id="FQUS01000008">
    <property type="protein sequence ID" value="SHF43612.1"/>
    <property type="molecule type" value="Genomic_DNA"/>
</dbReference>
<dbReference type="GO" id="GO:0003676">
    <property type="term" value="F:nucleic acid binding"/>
    <property type="evidence" value="ECO:0007669"/>
    <property type="project" value="InterPro"/>
</dbReference>
<dbReference type="PANTHER" id="PTHR46889">
    <property type="entry name" value="TRANSPOSASE INSF FOR INSERTION SEQUENCE IS3B-RELATED"/>
    <property type="match status" value="1"/>
</dbReference>
<dbReference type="GO" id="GO:0015074">
    <property type="term" value="P:DNA integration"/>
    <property type="evidence" value="ECO:0007669"/>
    <property type="project" value="InterPro"/>
</dbReference>
<dbReference type="AlphaFoldDB" id="A0A1M5BN41"/>
<dbReference type="Pfam" id="PF00665">
    <property type="entry name" value="rve"/>
    <property type="match status" value="1"/>
</dbReference>
<proteinExistence type="predicted"/>
<dbReference type="SUPFAM" id="SSF53098">
    <property type="entry name" value="Ribonuclease H-like"/>
    <property type="match status" value="1"/>
</dbReference>
<dbReference type="Gene3D" id="3.30.420.10">
    <property type="entry name" value="Ribonuclease H-like superfamily/Ribonuclease H"/>
    <property type="match status" value="1"/>
</dbReference>
<accession>A0A1M5BN41</accession>
<keyword evidence="4" id="KW-1185">Reference proteome</keyword>
<dbReference type="PANTHER" id="PTHR46889:SF4">
    <property type="entry name" value="TRANSPOSASE INSO FOR INSERTION SEQUENCE ELEMENT IS911B-RELATED"/>
    <property type="match status" value="1"/>
</dbReference>
<dbReference type="InterPro" id="IPR025948">
    <property type="entry name" value="HTH-like_dom"/>
</dbReference>
<dbReference type="NCBIfam" id="NF033516">
    <property type="entry name" value="transpos_IS3"/>
    <property type="match status" value="1"/>
</dbReference>
<reference evidence="3 4" key="1">
    <citation type="submission" date="2016-11" db="EMBL/GenBank/DDBJ databases">
        <authorList>
            <person name="Jaros S."/>
            <person name="Januszkiewicz K."/>
            <person name="Wedrychowicz H."/>
        </authorList>
    </citation>
    <scope>NUCLEOTIDE SEQUENCE [LARGE SCALE GENOMIC DNA]</scope>
    <source>
        <strain evidence="3 4">DSM 21986</strain>
    </source>
</reference>
<dbReference type="Proteomes" id="UP000184041">
    <property type="component" value="Unassembled WGS sequence"/>
</dbReference>
<name>A0A1M5BN41_9BACT</name>
<protein>
    <submittedName>
        <fullName evidence="3">Integrase core domain-containing protein</fullName>
    </submittedName>
</protein>
<dbReference type="InterPro" id="IPR048020">
    <property type="entry name" value="Transpos_IS3"/>
</dbReference>
<dbReference type="InterPro" id="IPR012337">
    <property type="entry name" value="RNaseH-like_sf"/>
</dbReference>
<dbReference type="InterPro" id="IPR036397">
    <property type="entry name" value="RNaseH_sf"/>
</dbReference>